<evidence type="ECO:0000259" key="11">
    <source>
        <dbReference type="Pfam" id="PF00288"/>
    </source>
</evidence>
<evidence type="ECO:0000256" key="5">
    <source>
        <dbReference type="ARBA" id="ARBA00022777"/>
    </source>
</evidence>
<dbReference type="GO" id="GO:0004496">
    <property type="term" value="F:mevalonate kinase activity"/>
    <property type="evidence" value="ECO:0007669"/>
    <property type="project" value="UniProtKB-EC"/>
</dbReference>
<name>A0A087BZY5_9BIFI</name>
<organism evidence="13 14">
    <name type="scientific">Bifidobacterium mongoliense DSM 21395</name>
    <dbReference type="NCBI Taxonomy" id="1437603"/>
    <lineage>
        <taxon>Bacteria</taxon>
        <taxon>Bacillati</taxon>
        <taxon>Actinomycetota</taxon>
        <taxon>Actinomycetes</taxon>
        <taxon>Bifidobacteriales</taxon>
        <taxon>Bifidobacteriaceae</taxon>
        <taxon>Bifidobacterium</taxon>
    </lineage>
</organism>
<protein>
    <submittedName>
        <fullName evidence="13">Mevalonate kinase</fullName>
        <ecNumber evidence="13">2.7.1.36</ecNumber>
    </submittedName>
</protein>
<evidence type="ECO:0000313" key="13">
    <source>
        <dbReference type="EMBL" id="KFI76585.1"/>
    </source>
</evidence>
<proteinExistence type="predicted"/>
<dbReference type="GO" id="GO:0019287">
    <property type="term" value="P:isopentenyl diphosphate biosynthetic process, mevalonate pathway"/>
    <property type="evidence" value="ECO:0007669"/>
    <property type="project" value="UniProtKB-UniPathway"/>
</dbReference>
<keyword evidence="5 13" id="KW-0418">Kinase</keyword>
<accession>A0A087BZY5</accession>
<dbReference type="PANTHER" id="PTHR43290:SF2">
    <property type="entry name" value="MEVALONATE KINASE"/>
    <property type="match status" value="1"/>
</dbReference>
<dbReference type="Pfam" id="PF00288">
    <property type="entry name" value="GHMP_kinases_N"/>
    <property type="match status" value="1"/>
</dbReference>
<evidence type="ECO:0000256" key="9">
    <source>
        <dbReference type="ARBA" id="ARBA00029438"/>
    </source>
</evidence>
<dbReference type="GO" id="GO:0005829">
    <property type="term" value="C:cytosol"/>
    <property type="evidence" value="ECO:0007669"/>
    <property type="project" value="TreeGrafter"/>
</dbReference>
<dbReference type="InterPro" id="IPR020568">
    <property type="entry name" value="Ribosomal_Su5_D2-typ_SF"/>
</dbReference>
<comment type="pathway">
    <text evidence="9">Isoprenoid biosynthesis; isopentenyl diphosphate biosynthesis via mevalonate pathway; isopentenyl diphosphate from (R)-mevalonate: step 1/3.</text>
</comment>
<keyword evidence="14" id="KW-1185">Reference proteome</keyword>
<sequence>MALQQHQQHRAAPEPHRGYGETWAKTILMGEHSVVYGYPAIAVPIMSLRMRAWAVPVRNGRPGTLRALGYYGPLAGAPDQFGGVLKAVEVAREFAGYPDQEFDIVTRSDFPAGRGLGSSAAASGAVIRAIVDAAGVQAGHDDIVAMTNSAEVVTHGHPSGLDAVTICGDDPVRFVNGTMTSIDVRMPAYLVIADSGIAGSTKEAVDAVRREYERDYDRVHDILERLGDLAAHSADDLRDGGLNSLGRRMNRAHALLSELHISHPKADAMVEQARRSGAVGAKMTGGGLGGCIIALAADLSSARTIRHDLLALGVPAVWIHPLNQLDVEVDRELSNNPSVGNTRFNTPDSEGAGDVRNTADDRDISGARTSDARNTVEERGAL</sequence>
<feature type="domain" description="GHMP kinase N-terminal" evidence="11">
    <location>
        <begin position="85"/>
        <end position="166"/>
    </location>
</feature>
<dbReference type="InterPro" id="IPR014721">
    <property type="entry name" value="Ribsml_uS5_D2-typ_fold_subgr"/>
</dbReference>
<feature type="compositionally biased region" description="Polar residues" evidence="10">
    <location>
        <begin position="334"/>
        <end position="348"/>
    </location>
</feature>
<dbReference type="SUPFAM" id="SSF54211">
    <property type="entry name" value="Ribosomal protein S5 domain 2-like"/>
    <property type="match status" value="1"/>
</dbReference>
<evidence type="ECO:0000256" key="2">
    <source>
        <dbReference type="ARBA" id="ARBA00022516"/>
    </source>
</evidence>
<keyword evidence="7" id="KW-0460">Magnesium</keyword>
<comment type="caution">
    <text evidence="13">The sequence shown here is derived from an EMBL/GenBank/DDBJ whole genome shotgun (WGS) entry which is preliminary data.</text>
</comment>
<evidence type="ECO:0000256" key="10">
    <source>
        <dbReference type="SAM" id="MobiDB-lite"/>
    </source>
</evidence>
<dbReference type="GO" id="GO:0005524">
    <property type="term" value="F:ATP binding"/>
    <property type="evidence" value="ECO:0007669"/>
    <property type="project" value="UniProtKB-KW"/>
</dbReference>
<feature type="compositionally biased region" description="Basic and acidic residues" evidence="10">
    <location>
        <begin position="357"/>
        <end position="382"/>
    </location>
</feature>
<dbReference type="PANTHER" id="PTHR43290">
    <property type="entry name" value="MEVALONATE KINASE"/>
    <property type="match status" value="1"/>
</dbReference>
<dbReference type="InterPro" id="IPR036554">
    <property type="entry name" value="GHMP_kinase_C_sf"/>
</dbReference>
<dbReference type="SUPFAM" id="SSF55060">
    <property type="entry name" value="GHMP Kinase, C-terminal domain"/>
    <property type="match status" value="1"/>
</dbReference>
<dbReference type="Proteomes" id="UP000029082">
    <property type="component" value="Unassembled WGS sequence"/>
</dbReference>
<dbReference type="eggNOG" id="COG1577">
    <property type="taxonomic scope" value="Bacteria"/>
</dbReference>
<dbReference type="EMBL" id="JGZE01000013">
    <property type="protein sequence ID" value="KFI76585.1"/>
    <property type="molecule type" value="Genomic_DNA"/>
</dbReference>
<dbReference type="InterPro" id="IPR013750">
    <property type="entry name" value="GHMP_kinase_C_dom"/>
</dbReference>
<dbReference type="AlphaFoldDB" id="A0A087BZY5"/>
<dbReference type="NCBIfam" id="TIGR00549">
    <property type="entry name" value="mevalon_kin"/>
    <property type="match status" value="1"/>
</dbReference>
<keyword evidence="8" id="KW-0443">Lipid metabolism</keyword>
<feature type="domain" description="GHMP kinase C-terminal" evidence="12">
    <location>
        <begin position="235"/>
        <end position="309"/>
    </location>
</feature>
<dbReference type="PRINTS" id="PR00959">
    <property type="entry name" value="MEVGALKINASE"/>
</dbReference>
<evidence type="ECO:0000313" key="14">
    <source>
        <dbReference type="Proteomes" id="UP000029082"/>
    </source>
</evidence>
<gene>
    <name evidence="13" type="ORF">BMON_1183</name>
</gene>
<dbReference type="UniPathway" id="UPA00057">
    <property type="reaction ID" value="UER00098"/>
</dbReference>
<evidence type="ECO:0000256" key="1">
    <source>
        <dbReference type="ARBA" id="ARBA00022490"/>
    </source>
</evidence>
<keyword evidence="6" id="KW-0067">ATP-binding</keyword>
<evidence type="ECO:0000256" key="4">
    <source>
        <dbReference type="ARBA" id="ARBA00022741"/>
    </source>
</evidence>
<keyword evidence="3 13" id="KW-0808">Transferase</keyword>
<dbReference type="EC" id="2.7.1.36" evidence="13"/>
<evidence type="ECO:0000256" key="3">
    <source>
        <dbReference type="ARBA" id="ARBA00022679"/>
    </source>
</evidence>
<dbReference type="Gene3D" id="3.30.230.10">
    <property type="match status" value="1"/>
</dbReference>
<dbReference type="InterPro" id="IPR006204">
    <property type="entry name" value="GHMP_kinase_N_dom"/>
</dbReference>
<feature type="region of interest" description="Disordered" evidence="10">
    <location>
        <begin position="333"/>
        <end position="382"/>
    </location>
</feature>
<evidence type="ECO:0000259" key="12">
    <source>
        <dbReference type="Pfam" id="PF08544"/>
    </source>
</evidence>
<dbReference type="InterPro" id="IPR006205">
    <property type="entry name" value="Mev_gal_kin"/>
</dbReference>
<keyword evidence="2" id="KW-0444">Lipid biosynthesis</keyword>
<dbReference type="STRING" id="1437603.GCA_000771525_01586"/>
<reference evidence="13 14" key="1">
    <citation type="submission" date="2014-03" db="EMBL/GenBank/DDBJ databases">
        <title>Genomics of Bifidobacteria.</title>
        <authorList>
            <person name="Ventura M."/>
            <person name="Milani C."/>
            <person name="Lugli G.A."/>
        </authorList>
    </citation>
    <scope>NUCLEOTIDE SEQUENCE [LARGE SCALE GENOMIC DNA]</scope>
    <source>
        <strain evidence="13 14">DSM 21395</strain>
    </source>
</reference>
<evidence type="ECO:0000256" key="8">
    <source>
        <dbReference type="ARBA" id="ARBA00023098"/>
    </source>
</evidence>
<evidence type="ECO:0000256" key="7">
    <source>
        <dbReference type="ARBA" id="ARBA00022842"/>
    </source>
</evidence>
<keyword evidence="1" id="KW-0963">Cytoplasm</keyword>
<evidence type="ECO:0000256" key="6">
    <source>
        <dbReference type="ARBA" id="ARBA00022840"/>
    </source>
</evidence>
<dbReference type="Pfam" id="PF08544">
    <property type="entry name" value="GHMP_kinases_C"/>
    <property type="match status" value="1"/>
</dbReference>
<keyword evidence="4" id="KW-0547">Nucleotide-binding</keyword>
<dbReference type="Gene3D" id="3.30.70.890">
    <property type="entry name" value="GHMP kinase, C-terminal domain"/>
    <property type="match status" value="1"/>
</dbReference>